<organism evidence="2 3">
    <name type="scientific">Tepidibacillus fermentans</name>
    <dbReference type="NCBI Taxonomy" id="1281767"/>
    <lineage>
        <taxon>Bacteria</taxon>
        <taxon>Bacillati</taxon>
        <taxon>Bacillota</taxon>
        <taxon>Bacilli</taxon>
        <taxon>Bacillales</taxon>
        <taxon>Bacillaceae</taxon>
        <taxon>Tepidibacillus</taxon>
    </lineage>
</organism>
<evidence type="ECO:0000313" key="3">
    <source>
        <dbReference type="Proteomes" id="UP000295788"/>
    </source>
</evidence>
<dbReference type="OrthoDB" id="2942116at2"/>
<feature type="transmembrane region" description="Helical" evidence="1">
    <location>
        <begin position="116"/>
        <end position="146"/>
    </location>
</feature>
<dbReference type="AlphaFoldDB" id="A0A4R3KDS7"/>
<gene>
    <name evidence="2" type="ORF">EDD72_11313</name>
</gene>
<accession>A0A4R3KDS7</accession>
<name>A0A4R3KDS7_9BACI</name>
<dbReference type="EMBL" id="SMAB01000013">
    <property type="protein sequence ID" value="TCS81255.1"/>
    <property type="molecule type" value="Genomic_DNA"/>
</dbReference>
<keyword evidence="1" id="KW-0472">Membrane</keyword>
<feature type="transmembrane region" description="Helical" evidence="1">
    <location>
        <begin position="166"/>
        <end position="189"/>
    </location>
</feature>
<sequence>MLKRKRKLTAIMVLIIMFVFTVPGFAANQNIIERKHTNVSKNQSIENVVVIGNNATIEGTVRDAVIVINGDLTIKQSAQIQGLVMVLGGEIHQEHGARVTDNILNLSFHHEILNSLLLGLSIIIGIWIVKFGLSILLILLLFLTVFLANKRLDPIQHQITESPKRLILIGIATSILFFAVSILLTITVIGIPIVVILLAITLGFLVVSLATLSKMVGAYLLRNKEDDWKIPLVGASALVAGINFPFFGGVLFMILVWFSMGIMTLSVFKWMKRKI</sequence>
<evidence type="ECO:0000313" key="2">
    <source>
        <dbReference type="EMBL" id="TCS81255.1"/>
    </source>
</evidence>
<feature type="transmembrane region" description="Helical" evidence="1">
    <location>
        <begin position="252"/>
        <end position="271"/>
    </location>
</feature>
<proteinExistence type="predicted"/>
<reference evidence="2 3" key="1">
    <citation type="submission" date="2019-03" db="EMBL/GenBank/DDBJ databases">
        <title>Genomic Encyclopedia of Type Strains, Phase IV (KMG-IV): sequencing the most valuable type-strain genomes for metagenomic binning, comparative biology and taxonomic classification.</title>
        <authorList>
            <person name="Goeker M."/>
        </authorList>
    </citation>
    <scope>NUCLEOTIDE SEQUENCE [LARGE SCALE GENOMIC DNA]</scope>
    <source>
        <strain evidence="2 3">DSM 23802</strain>
    </source>
</reference>
<keyword evidence="1" id="KW-1133">Transmembrane helix</keyword>
<keyword evidence="3" id="KW-1185">Reference proteome</keyword>
<dbReference type="RefSeq" id="WP_132769338.1">
    <property type="nucleotide sequence ID" value="NZ_SMAB01000013.1"/>
</dbReference>
<protein>
    <submittedName>
        <fullName evidence="2">Uncharacterized protein</fullName>
    </submittedName>
</protein>
<comment type="caution">
    <text evidence="2">The sequence shown here is derived from an EMBL/GenBank/DDBJ whole genome shotgun (WGS) entry which is preliminary data.</text>
</comment>
<feature type="transmembrane region" description="Helical" evidence="1">
    <location>
        <begin position="195"/>
        <end position="221"/>
    </location>
</feature>
<keyword evidence="1" id="KW-0812">Transmembrane</keyword>
<evidence type="ECO:0000256" key="1">
    <source>
        <dbReference type="SAM" id="Phobius"/>
    </source>
</evidence>
<dbReference type="Proteomes" id="UP000295788">
    <property type="component" value="Unassembled WGS sequence"/>
</dbReference>